<feature type="transmembrane region" description="Helical" evidence="1">
    <location>
        <begin position="243"/>
        <end position="270"/>
    </location>
</feature>
<evidence type="ECO:0000313" key="2">
    <source>
        <dbReference type="EMBL" id="KAK0369068.1"/>
    </source>
</evidence>
<proteinExistence type="predicted"/>
<keyword evidence="1" id="KW-0472">Membrane</keyword>
<organism evidence="2 3">
    <name type="scientific">Colletotrichum limetticola</name>
    <dbReference type="NCBI Taxonomy" id="1209924"/>
    <lineage>
        <taxon>Eukaryota</taxon>
        <taxon>Fungi</taxon>
        <taxon>Dikarya</taxon>
        <taxon>Ascomycota</taxon>
        <taxon>Pezizomycotina</taxon>
        <taxon>Sordariomycetes</taxon>
        <taxon>Hypocreomycetidae</taxon>
        <taxon>Glomerellales</taxon>
        <taxon>Glomerellaceae</taxon>
        <taxon>Colletotrichum</taxon>
        <taxon>Colletotrichum acutatum species complex</taxon>
    </lineage>
</organism>
<name>A0ABQ9PAC7_9PEZI</name>
<dbReference type="Pfam" id="PF17784">
    <property type="entry name" value="Sulfotransfer_4"/>
    <property type="match status" value="1"/>
</dbReference>
<dbReference type="EMBL" id="JARUPT010000714">
    <property type="protein sequence ID" value="KAK0369068.1"/>
    <property type="molecule type" value="Genomic_DNA"/>
</dbReference>
<evidence type="ECO:0008006" key="4">
    <source>
        <dbReference type="Google" id="ProtNLM"/>
    </source>
</evidence>
<evidence type="ECO:0000256" key="1">
    <source>
        <dbReference type="SAM" id="Phobius"/>
    </source>
</evidence>
<comment type="caution">
    <text evidence="2">The sequence shown here is derived from an EMBL/GenBank/DDBJ whole genome shotgun (WGS) entry which is preliminary data.</text>
</comment>
<evidence type="ECO:0000313" key="3">
    <source>
        <dbReference type="Proteomes" id="UP001169217"/>
    </source>
</evidence>
<protein>
    <recommendedName>
        <fullName evidence="4">NAD dependent epimerase/dehydratase</fullName>
    </recommendedName>
</protein>
<dbReference type="PANTHER" id="PTHR36978">
    <property type="entry name" value="P-LOOP CONTAINING NUCLEOTIDE TRIPHOSPHATE HYDROLASE"/>
    <property type="match status" value="1"/>
</dbReference>
<dbReference type="SUPFAM" id="SSF52540">
    <property type="entry name" value="P-loop containing nucleoside triphosphate hydrolases"/>
    <property type="match status" value="1"/>
</dbReference>
<dbReference type="InterPro" id="IPR027417">
    <property type="entry name" value="P-loop_NTPase"/>
</dbReference>
<reference evidence="2" key="1">
    <citation type="submission" date="2023-04" db="EMBL/GenBank/DDBJ databases">
        <title>Colletotrichum limetticola genome sequence.</title>
        <authorList>
            <person name="Baroncelli R."/>
        </authorList>
    </citation>
    <scope>NUCLEOTIDE SEQUENCE</scope>
    <source>
        <strain evidence="2">KLA-Anderson</strain>
    </source>
</reference>
<keyword evidence="3" id="KW-1185">Reference proteome</keyword>
<keyword evidence="1" id="KW-0812">Transmembrane</keyword>
<keyword evidence="1" id="KW-1133">Transmembrane helix</keyword>
<dbReference type="Proteomes" id="UP001169217">
    <property type="component" value="Unassembled WGS sequence"/>
</dbReference>
<gene>
    <name evidence="2" type="ORF">CLIM01_13580</name>
</gene>
<dbReference type="PANTHER" id="PTHR36978:SF3">
    <property type="entry name" value="P-LOOP CONTAINING NUCLEOSIDE TRIPHOSPHATE HYDROLASE PROTEIN"/>
    <property type="match status" value="1"/>
</dbReference>
<dbReference type="InterPro" id="IPR040632">
    <property type="entry name" value="Sulfotransfer_4"/>
</dbReference>
<sequence length="271" mass="30385">MGQQYSRPRKGAKMQVICAGLSRTGTSSISRALEILLDGPVFHGGTQLCLGPEAEIKSWMKVLSEWPPTNAAMEQEILNTIRVRTDGYVAITDAPGCNLVQELVTLYPDAKVVCTVRDDEAWERSMGGLNDEVSPSALHFILFLLPTMRLFPAYVQILISHWVKLYGESNPPTVKTYHRHIAYLKSVVPPERLIFFDVRDGWKPLCKALDRPVPEDVPFPNINDGKAIQTFAMKQIKRGLGTWLLCFSIIGVGSFMLFKAWGILFLNLFIC</sequence>
<accession>A0ABQ9PAC7</accession>
<dbReference type="Gene3D" id="3.40.50.300">
    <property type="entry name" value="P-loop containing nucleotide triphosphate hydrolases"/>
    <property type="match status" value="1"/>
</dbReference>